<organism evidence="1 2">
    <name type="scientific">Fomitopsis schrenkii</name>
    <name type="common">Brown rot fungus</name>
    <dbReference type="NCBI Taxonomy" id="2126942"/>
    <lineage>
        <taxon>Eukaryota</taxon>
        <taxon>Fungi</taxon>
        <taxon>Dikarya</taxon>
        <taxon>Basidiomycota</taxon>
        <taxon>Agaricomycotina</taxon>
        <taxon>Agaricomycetes</taxon>
        <taxon>Polyporales</taxon>
        <taxon>Fomitopsis</taxon>
    </lineage>
</organism>
<evidence type="ECO:0008006" key="3">
    <source>
        <dbReference type="Google" id="ProtNLM"/>
    </source>
</evidence>
<dbReference type="InParanoid" id="S8E3L3"/>
<proteinExistence type="predicted"/>
<accession>S8E3L3</accession>
<dbReference type="HOGENOM" id="CLU_538655_0_0_1"/>
<gene>
    <name evidence="1" type="ORF">FOMPIDRAFT_89965</name>
</gene>
<evidence type="ECO:0000313" key="1">
    <source>
        <dbReference type="EMBL" id="EPS98008.1"/>
    </source>
</evidence>
<evidence type="ECO:0000313" key="2">
    <source>
        <dbReference type="Proteomes" id="UP000015241"/>
    </source>
</evidence>
<dbReference type="OrthoDB" id="2755760at2759"/>
<dbReference type="AlphaFoldDB" id="S8E3L3"/>
<reference evidence="1 2" key="1">
    <citation type="journal article" date="2012" name="Science">
        <title>The Paleozoic origin of enzymatic lignin decomposition reconstructed from 31 fungal genomes.</title>
        <authorList>
            <person name="Floudas D."/>
            <person name="Binder M."/>
            <person name="Riley R."/>
            <person name="Barry K."/>
            <person name="Blanchette R.A."/>
            <person name="Henrissat B."/>
            <person name="Martinez A.T."/>
            <person name="Otillar R."/>
            <person name="Spatafora J.W."/>
            <person name="Yadav J.S."/>
            <person name="Aerts A."/>
            <person name="Benoit I."/>
            <person name="Boyd A."/>
            <person name="Carlson A."/>
            <person name="Copeland A."/>
            <person name="Coutinho P.M."/>
            <person name="de Vries R.P."/>
            <person name="Ferreira P."/>
            <person name="Findley K."/>
            <person name="Foster B."/>
            <person name="Gaskell J."/>
            <person name="Glotzer D."/>
            <person name="Gorecki P."/>
            <person name="Heitman J."/>
            <person name="Hesse C."/>
            <person name="Hori C."/>
            <person name="Igarashi K."/>
            <person name="Jurgens J.A."/>
            <person name="Kallen N."/>
            <person name="Kersten P."/>
            <person name="Kohler A."/>
            <person name="Kuees U."/>
            <person name="Kumar T.K.A."/>
            <person name="Kuo A."/>
            <person name="LaButti K."/>
            <person name="Larrondo L.F."/>
            <person name="Lindquist E."/>
            <person name="Ling A."/>
            <person name="Lombard V."/>
            <person name="Lucas S."/>
            <person name="Lundell T."/>
            <person name="Martin R."/>
            <person name="McLaughlin D.J."/>
            <person name="Morgenstern I."/>
            <person name="Morin E."/>
            <person name="Murat C."/>
            <person name="Nagy L.G."/>
            <person name="Nolan M."/>
            <person name="Ohm R.A."/>
            <person name="Patyshakuliyeva A."/>
            <person name="Rokas A."/>
            <person name="Ruiz-Duenas F.J."/>
            <person name="Sabat G."/>
            <person name="Salamov A."/>
            <person name="Samejima M."/>
            <person name="Schmutz J."/>
            <person name="Slot J.C."/>
            <person name="St John F."/>
            <person name="Stenlid J."/>
            <person name="Sun H."/>
            <person name="Sun S."/>
            <person name="Syed K."/>
            <person name="Tsang A."/>
            <person name="Wiebenga A."/>
            <person name="Young D."/>
            <person name="Pisabarro A."/>
            <person name="Eastwood D.C."/>
            <person name="Martin F."/>
            <person name="Cullen D."/>
            <person name="Grigoriev I.V."/>
            <person name="Hibbett D.S."/>
        </authorList>
    </citation>
    <scope>NUCLEOTIDE SEQUENCE</scope>
    <source>
        <strain evidence="2">FP-58527</strain>
    </source>
</reference>
<protein>
    <recommendedName>
        <fullName evidence="3">F-box domain-containing protein</fullName>
    </recommendedName>
</protein>
<keyword evidence="2" id="KW-1185">Reference proteome</keyword>
<dbReference type="EMBL" id="KE504170">
    <property type="protein sequence ID" value="EPS98008.1"/>
    <property type="molecule type" value="Genomic_DNA"/>
</dbReference>
<name>S8E3L3_FOMSC</name>
<sequence>MSLQTINHDVIAVILFYLEPKQALPLITACRSLHMPATQRLISEYNVTFSDSGDDCTSRLLKFCDYMLAYPQHRPPWLKALHIVTWTLAPPSLALTRLADLMSRATTLHKFTLHDHGGMFLEMNPSMMNAIANVDSLKCLTLEAVVSLAPVTLLSQMKSRPPIVTCLANFGDLCFSRAPPDPIARQFLHNITDCLKQVTLAGVLPIIADMGMRVVCPHVEALTLNDSAITAEQWEPIVRTFPNVRIFRTAAEVTPDFNASVPPCAEWSGLDMVRILSPLPLHHCHVRRVELGRPRGPIIHHRPWPKTLDMLRRISPIALTSCVEDKLLECVGKDLHCLKILRLVTGADGKHVLPNSAIGLVDHTVVGFLPSCTAHFQSDVWALFKHRIISTLTSSHLRALIIDLCGVPYDGDTAVLFHPHAEAIASAIRSVHLVGMRLDTGRNVKTQPYNVPWDHDHLSWNASRYQWYHVASRDSDGAPQLRVVAGEDVTRVVLKLLHAFQFPLQI</sequence>
<dbReference type="Proteomes" id="UP000015241">
    <property type="component" value="Unassembled WGS sequence"/>
</dbReference>